<proteinExistence type="predicted"/>
<feature type="region of interest" description="Disordered" evidence="1">
    <location>
        <begin position="103"/>
        <end position="128"/>
    </location>
</feature>
<evidence type="ECO:0000313" key="3">
    <source>
        <dbReference type="Proteomes" id="UP001233999"/>
    </source>
</evidence>
<comment type="caution">
    <text evidence="2">The sequence shown here is derived from an EMBL/GenBank/DDBJ whole genome shotgun (WGS) entry which is preliminary data.</text>
</comment>
<gene>
    <name evidence="2" type="ORF">L9F63_007864</name>
</gene>
<dbReference type="AlphaFoldDB" id="A0AAD7Z6S4"/>
<dbReference type="PROSITE" id="PS51885">
    <property type="entry name" value="NEPRILYSIN"/>
    <property type="match status" value="1"/>
</dbReference>
<reference evidence="2" key="2">
    <citation type="submission" date="2023-05" db="EMBL/GenBank/DDBJ databases">
        <authorList>
            <person name="Fouks B."/>
        </authorList>
    </citation>
    <scope>NUCLEOTIDE SEQUENCE</scope>
    <source>
        <strain evidence="2">Stay&amp;Tobe</strain>
        <tissue evidence="2">Testes</tissue>
    </source>
</reference>
<dbReference type="EMBL" id="JASPKZ010010249">
    <property type="protein sequence ID" value="KAJ9574974.1"/>
    <property type="molecule type" value="Genomic_DNA"/>
</dbReference>
<protein>
    <recommendedName>
        <fullName evidence="4">Peptidase M13 N-terminal domain-containing protein</fullName>
    </recommendedName>
</protein>
<accession>A0AAD7Z6S4</accession>
<reference evidence="2" key="1">
    <citation type="journal article" date="2023" name="IScience">
        <title>Live-bearing cockroach genome reveals convergent evolutionary mechanisms linked to viviparity in insects and beyond.</title>
        <authorList>
            <person name="Fouks B."/>
            <person name="Harrison M.C."/>
            <person name="Mikhailova A.A."/>
            <person name="Marchal E."/>
            <person name="English S."/>
            <person name="Carruthers M."/>
            <person name="Jennings E.C."/>
            <person name="Chiamaka E.L."/>
            <person name="Frigard R.A."/>
            <person name="Pippel M."/>
            <person name="Attardo G.M."/>
            <person name="Benoit J.B."/>
            <person name="Bornberg-Bauer E."/>
            <person name="Tobe S.S."/>
        </authorList>
    </citation>
    <scope>NUCLEOTIDE SEQUENCE</scope>
    <source>
        <strain evidence="2">Stay&amp;Tobe</strain>
    </source>
</reference>
<dbReference type="SUPFAM" id="SSF55486">
    <property type="entry name" value="Metalloproteases ('zincins'), catalytic domain"/>
    <property type="match status" value="1"/>
</dbReference>
<evidence type="ECO:0000256" key="1">
    <source>
        <dbReference type="SAM" id="MobiDB-lite"/>
    </source>
</evidence>
<feature type="non-terminal residue" evidence="2">
    <location>
        <position position="1"/>
    </location>
</feature>
<dbReference type="PANTHER" id="PTHR11733">
    <property type="entry name" value="ZINC METALLOPROTEASE FAMILY M13 NEPRILYSIN-RELATED"/>
    <property type="match status" value="1"/>
</dbReference>
<name>A0AAD7Z6S4_DIPPU</name>
<sequence length="524" mass="56294">DANVNVTPTYSTESTITETTILTSTKQLDIVTDITPSTKPAQDDAIEESETTLPVTITTVNQSQIKQAIIMFQHVTAHTTDSTTQAEVTSDKPILSSKVTGTDGITVTQDSTSVPTSDKSNSSSNLTGTDAITITEDSTLVPTSYKPNSSSNLTGMDIITVTEESTSVPTSYKPNLSTNLTGTDVITVTEDSTPVPTSDKPNSSSNLTGIDVITVTEDSTPVPTSDQPNSSSNLTGTDVITVTEDSTSAPTLTVTTGNVSDTEVTTIHILTTADVTTTNNSTYKMVATDITESRETSSTTDVSNMYDVETSVTLLDSTQPRVQSTDHSEAATSDTETTVIVPDTTQTNATSSDVTKPVSTTTVVAITVKNGIISTVSSAFQSTESPVTQKDNETCQKSECKVVASRMLSMMNHSIKPCDNFYEFACGGLRDNHGLLQEDPAQDVWNRISIATGQVHDGSYPVYQKFLHFYDQCVDYEHTVNQSERLKLANNMLSQVGNMYNTTEWAEADTFNLTDILIQFFSLD</sequence>
<dbReference type="InterPro" id="IPR000718">
    <property type="entry name" value="Peptidase_M13"/>
</dbReference>
<dbReference type="Gene3D" id="3.40.390.10">
    <property type="entry name" value="Collagenase (Catalytic Domain)"/>
    <property type="match status" value="1"/>
</dbReference>
<dbReference type="GO" id="GO:0016485">
    <property type="term" value="P:protein processing"/>
    <property type="evidence" value="ECO:0007669"/>
    <property type="project" value="TreeGrafter"/>
</dbReference>
<organism evidence="2 3">
    <name type="scientific">Diploptera punctata</name>
    <name type="common">Pacific beetle cockroach</name>
    <dbReference type="NCBI Taxonomy" id="6984"/>
    <lineage>
        <taxon>Eukaryota</taxon>
        <taxon>Metazoa</taxon>
        <taxon>Ecdysozoa</taxon>
        <taxon>Arthropoda</taxon>
        <taxon>Hexapoda</taxon>
        <taxon>Insecta</taxon>
        <taxon>Pterygota</taxon>
        <taxon>Neoptera</taxon>
        <taxon>Polyneoptera</taxon>
        <taxon>Dictyoptera</taxon>
        <taxon>Blattodea</taxon>
        <taxon>Blaberoidea</taxon>
        <taxon>Blaberidae</taxon>
        <taxon>Diplopterinae</taxon>
        <taxon>Diploptera</taxon>
    </lineage>
</organism>
<keyword evidence="3" id="KW-1185">Reference proteome</keyword>
<dbReference type="Proteomes" id="UP001233999">
    <property type="component" value="Unassembled WGS sequence"/>
</dbReference>
<dbReference type="GO" id="GO:0004222">
    <property type="term" value="F:metalloendopeptidase activity"/>
    <property type="evidence" value="ECO:0007669"/>
    <property type="project" value="InterPro"/>
</dbReference>
<feature type="non-terminal residue" evidence="2">
    <location>
        <position position="524"/>
    </location>
</feature>
<dbReference type="PANTHER" id="PTHR11733:SF240">
    <property type="entry name" value="GH14155P-RELATED"/>
    <property type="match status" value="1"/>
</dbReference>
<evidence type="ECO:0008006" key="4">
    <source>
        <dbReference type="Google" id="ProtNLM"/>
    </source>
</evidence>
<evidence type="ECO:0000313" key="2">
    <source>
        <dbReference type="EMBL" id="KAJ9574974.1"/>
    </source>
</evidence>
<dbReference type="InterPro" id="IPR024079">
    <property type="entry name" value="MetalloPept_cat_dom_sf"/>
</dbReference>
<dbReference type="GO" id="GO:0005886">
    <property type="term" value="C:plasma membrane"/>
    <property type="evidence" value="ECO:0007669"/>
    <property type="project" value="TreeGrafter"/>
</dbReference>